<dbReference type="GO" id="GO:0034477">
    <property type="term" value="P:U6 snRNA 3'-end processing"/>
    <property type="evidence" value="ECO:0007669"/>
    <property type="project" value="InterPro"/>
</dbReference>
<dbReference type="InterPro" id="IPR009097">
    <property type="entry name" value="Cyclic_Pdiesterase"/>
</dbReference>
<dbReference type="SUPFAM" id="SSF55144">
    <property type="entry name" value="LigT-like"/>
    <property type="match status" value="1"/>
</dbReference>
<proteinExistence type="predicted"/>
<keyword evidence="4" id="KW-0539">Nucleus</keyword>
<evidence type="ECO:0000256" key="1">
    <source>
        <dbReference type="ARBA" id="ARBA00022722"/>
    </source>
</evidence>
<organism evidence="7 8">
    <name type="scientific">Rickenella mellea</name>
    <dbReference type="NCBI Taxonomy" id="50990"/>
    <lineage>
        <taxon>Eukaryota</taxon>
        <taxon>Fungi</taxon>
        <taxon>Dikarya</taxon>
        <taxon>Basidiomycota</taxon>
        <taxon>Agaricomycotina</taxon>
        <taxon>Agaricomycetes</taxon>
        <taxon>Hymenochaetales</taxon>
        <taxon>Rickenellaceae</taxon>
        <taxon>Rickenella</taxon>
    </lineage>
</organism>
<protein>
    <recommendedName>
        <fullName evidence="5">U6 snRNA phosphodiesterase 1</fullName>
    </recommendedName>
    <alternativeName>
        <fullName evidence="6">3'-5' RNA exonuclease USB1</fullName>
    </alternativeName>
</protein>
<keyword evidence="3" id="KW-0456">Lyase</keyword>
<dbReference type="GO" id="GO:0005634">
    <property type="term" value="C:nucleus"/>
    <property type="evidence" value="ECO:0007669"/>
    <property type="project" value="TreeGrafter"/>
</dbReference>
<dbReference type="PANTHER" id="PTHR13522">
    <property type="entry name" value="U6 SNRNA PHOSPHODIESTERASE 1"/>
    <property type="match status" value="1"/>
</dbReference>
<evidence type="ECO:0000256" key="6">
    <source>
        <dbReference type="ARBA" id="ARBA00030030"/>
    </source>
</evidence>
<dbReference type="Proteomes" id="UP000294933">
    <property type="component" value="Unassembled WGS sequence"/>
</dbReference>
<evidence type="ECO:0000256" key="4">
    <source>
        <dbReference type="ARBA" id="ARBA00023242"/>
    </source>
</evidence>
<dbReference type="OrthoDB" id="49151at2759"/>
<keyword evidence="1" id="KW-0540">Nuclease</keyword>
<evidence type="ECO:0000256" key="5">
    <source>
        <dbReference type="ARBA" id="ARBA00029543"/>
    </source>
</evidence>
<gene>
    <name evidence="7" type="ORF">BD410DRAFT_787528</name>
</gene>
<dbReference type="AlphaFoldDB" id="A0A4Y7Q7B2"/>
<dbReference type="EMBL" id="ML170171">
    <property type="protein sequence ID" value="TDL23211.1"/>
    <property type="molecule type" value="Genomic_DNA"/>
</dbReference>
<accession>A0A4Y7Q7B2</accession>
<dbReference type="STRING" id="50990.A0A4Y7Q7B2"/>
<evidence type="ECO:0000313" key="7">
    <source>
        <dbReference type="EMBL" id="TDL23211.1"/>
    </source>
</evidence>
<dbReference type="VEuPathDB" id="FungiDB:BD410DRAFT_787528"/>
<dbReference type="InterPro" id="IPR027521">
    <property type="entry name" value="Usb1"/>
</dbReference>
<dbReference type="Pfam" id="PF09749">
    <property type="entry name" value="HVSL"/>
    <property type="match status" value="1"/>
</dbReference>
<evidence type="ECO:0000256" key="3">
    <source>
        <dbReference type="ARBA" id="ARBA00023239"/>
    </source>
</evidence>
<reference evidence="7 8" key="1">
    <citation type="submission" date="2018-06" db="EMBL/GenBank/DDBJ databases">
        <title>A transcriptomic atlas of mushroom development highlights an independent origin of complex multicellularity.</title>
        <authorList>
            <consortium name="DOE Joint Genome Institute"/>
            <person name="Krizsan K."/>
            <person name="Almasi E."/>
            <person name="Merenyi Z."/>
            <person name="Sahu N."/>
            <person name="Viragh M."/>
            <person name="Koszo T."/>
            <person name="Mondo S."/>
            <person name="Kiss B."/>
            <person name="Balint B."/>
            <person name="Kues U."/>
            <person name="Barry K."/>
            <person name="Hegedus J.C."/>
            <person name="Henrissat B."/>
            <person name="Johnson J."/>
            <person name="Lipzen A."/>
            <person name="Ohm R."/>
            <person name="Nagy I."/>
            <person name="Pangilinan J."/>
            <person name="Yan J."/>
            <person name="Xiong Y."/>
            <person name="Grigoriev I.V."/>
            <person name="Hibbett D.S."/>
            <person name="Nagy L.G."/>
        </authorList>
    </citation>
    <scope>NUCLEOTIDE SEQUENCE [LARGE SCALE GENOMIC DNA]</scope>
    <source>
        <strain evidence="7 8">SZMC22713</strain>
    </source>
</reference>
<keyword evidence="8" id="KW-1185">Reference proteome</keyword>
<evidence type="ECO:0000313" key="8">
    <source>
        <dbReference type="Proteomes" id="UP000294933"/>
    </source>
</evidence>
<dbReference type="PANTHER" id="PTHR13522:SF3">
    <property type="entry name" value="U6 SNRNA PHOSPHODIESTERASE 1"/>
    <property type="match status" value="1"/>
</dbReference>
<dbReference type="GO" id="GO:0000175">
    <property type="term" value="F:3'-5'-RNA exonuclease activity"/>
    <property type="evidence" value="ECO:0007669"/>
    <property type="project" value="TreeGrafter"/>
</dbReference>
<dbReference type="Gene3D" id="3.90.1140.10">
    <property type="entry name" value="Cyclic phosphodiesterase"/>
    <property type="match status" value="1"/>
</dbReference>
<keyword evidence="2" id="KW-0378">Hydrolase</keyword>
<dbReference type="GO" id="GO:0016829">
    <property type="term" value="F:lyase activity"/>
    <property type="evidence" value="ECO:0007669"/>
    <property type="project" value="UniProtKB-KW"/>
</dbReference>
<name>A0A4Y7Q7B2_9AGAM</name>
<sequence length="311" mass="34423">MKRPILLVSYDSSDDGEDTGRSISGGSELATTSAEISMAKRKLPKLSQSLTVATPEANPLLHQGRIRTMPHADGQFAAYVFVPVVLDQHSTELHQLLADALNCAKDTEPALQSDWYTHDLPNAQKANIGTRELHISLTRPIYLRAHQREELKRAVKQAAQNHPTFVASFAAFATFVNDERTRAFVGMEVGAGHAELQSLSETLKPLLRLLHQRPFYEDPRFHASFAWALLDRQSPAPKEATPIKTCLPGNNSTGNIQQPPQFPTITSLSPDLLTRLAGRFGRTLATKAGIFEVSEIRVKIGKEIYDWPLAK</sequence>
<evidence type="ECO:0000256" key="2">
    <source>
        <dbReference type="ARBA" id="ARBA00022801"/>
    </source>
</evidence>